<dbReference type="Gene3D" id="3.40.50.300">
    <property type="entry name" value="P-loop containing nucleotide triphosphate hydrolases"/>
    <property type="match status" value="1"/>
</dbReference>
<organism evidence="2 3">
    <name type="scientific">Methanothrix thermoacetophila (strain DSM 6194 / JCM 14653 / NBRC 101360 / PT)</name>
    <name type="common">Methanosaeta thermophila</name>
    <dbReference type="NCBI Taxonomy" id="349307"/>
    <lineage>
        <taxon>Archaea</taxon>
        <taxon>Methanobacteriati</taxon>
        <taxon>Methanobacteriota</taxon>
        <taxon>Stenosarchaea group</taxon>
        <taxon>Methanomicrobia</taxon>
        <taxon>Methanotrichales</taxon>
        <taxon>Methanotrichaceae</taxon>
        <taxon>Methanothrix</taxon>
    </lineage>
</organism>
<dbReference type="STRING" id="349307.Mthe_0565"/>
<dbReference type="PANTHER" id="PTHR43063:SF1">
    <property type="entry name" value="4FE-4S CLUSTER CONTAINING PARA FAMILY ATPASE PROTEIN"/>
    <property type="match status" value="1"/>
</dbReference>
<proteinExistence type="predicted"/>
<evidence type="ECO:0000313" key="3">
    <source>
        <dbReference type="Proteomes" id="UP000000674"/>
    </source>
</evidence>
<dbReference type="Pfam" id="PF00037">
    <property type="entry name" value="Fer4"/>
    <property type="match status" value="2"/>
</dbReference>
<keyword evidence="3" id="KW-1185">Reference proteome</keyword>
<sequence length="277" mass="30636">MIVSVASGKGGTGKTLVATSITASVKGAQLLDCDVEEPNAFLFFPEMKLLDRKECTVPVPQIDEKLCVHCGRCAEVCAFNAIAVIPTRAVVFPELCHGCGACMISCPEKAISEVLRRIGWISRARSEDHEIVWGELEPGEARPTPLIRDVRRHANADTVIVDCPPGASCSVVESVRDTDFCLLVAEPTPFGLYDLDLALKLLERLSIPRGVLVNKSGIGTREIYSYLEKRDVPVLMEIPMSREIAELYSRGVIFVNMLGEWRERFTNLAERIREMSE</sequence>
<dbReference type="GO" id="GO:0016491">
    <property type="term" value="F:oxidoreductase activity"/>
    <property type="evidence" value="ECO:0007669"/>
    <property type="project" value="UniProtKB-ARBA"/>
</dbReference>
<reference evidence="2 3" key="1">
    <citation type="submission" date="2006-10" db="EMBL/GenBank/DDBJ databases">
        <title>Complete sequence of Methanosaeta thermophila PT.</title>
        <authorList>
            <consortium name="US DOE Joint Genome Institute"/>
            <person name="Copeland A."/>
            <person name="Lucas S."/>
            <person name="Lapidus A."/>
            <person name="Barry K."/>
            <person name="Detter J.C."/>
            <person name="Glavina del Rio T."/>
            <person name="Hammon N."/>
            <person name="Israni S."/>
            <person name="Pitluck S."/>
            <person name="Chain P."/>
            <person name="Malfatti S."/>
            <person name="Shin M."/>
            <person name="Vergez L."/>
            <person name="Schmutz J."/>
            <person name="Larimer F."/>
            <person name="Land M."/>
            <person name="Hauser L."/>
            <person name="Kyrpides N."/>
            <person name="Kim E."/>
            <person name="Smith K.S."/>
            <person name="Ingram-Smith C."/>
            <person name="Richardson P."/>
        </authorList>
    </citation>
    <scope>NUCLEOTIDE SEQUENCE [LARGE SCALE GENOMIC DNA]</scope>
    <source>
        <strain evidence="3">DSM 6194 / JCM 14653 / NBRC 101360 / PT</strain>
    </source>
</reference>
<dbReference type="GeneID" id="4462459"/>
<protein>
    <submittedName>
        <fullName evidence="2">Cobyrinic acid a,c-diamide synthase</fullName>
    </submittedName>
</protein>
<dbReference type="PANTHER" id="PTHR43063">
    <property type="entry name" value="4FE-4S CLUSTER CONTAINING PARA FAMILY ATPASE PROTEIN"/>
    <property type="match status" value="1"/>
</dbReference>
<dbReference type="CDD" id="cd03110">
    <property type="entry name" value="SIMIBI_bact_arch"/>
    <property type="match status" value="1"/>
</dbReference>
<dbReference type="InterPro" id="IPR017896">
    <property type="entry name" value="4Fe4S_Fe-S-bd"/>
</dbReference>
<dbReference type="Proteomes" id="UP000000674">
    <property type="component" value="Chromosome"/>
</dbReference>
<dbReference type="Pfam" id="PF01656">
    <property type="entry name" value="CbiA"/>
    <property type="match status" value="1"/>
</dbReference>
<dbReference type="SUPFAM" id="SSF52540">
    <property type="entry name" value="P-loop containing nucleoside triphosphate hydrolases"/>
    <property type="match status" value="1"/>
</dbReference>
<evidence type="ECO:0000313" key="2">
    <source>
        <dbReference type="EMBL" id="ABK14356.1"/>
    </source>
</evidence>
<dbReference type="RefSeq" id="WP_011695753.1">
    <property type="nucleotide sequence ID" value="NC_008553.1"/>
</dbReference>
<name>A0B6N2_METTP</name>
<dbReference type="InterPro" id="IPR017900">
    <property type="entry name" value="4Fe4S_Fe_S_CS"/>
</dbReference>
<feature type="domain" description="4Fe-4S ferredoxin-type" evidence="1">
    <location>
        <begin position="58"/>
        <end position="87"/>
    </location>
</feature>
<gene>
    <name evidence="2" type="ordered locus">Mthe_0565</name>
</gene>
<dbReference type="InterPro" id="IPR027417">
    <property type="entry name" value="P-loop_NTPase"/>
</dbReference>
<accession>A0B6N2</accession>
<dbReference type="EMBL" id="CP000477">
    <property type="protein sequence ID" value="ABK14356.1"/>
    <property type="molecule type" value="Genomic_DNA"/>
</dbReference>
<dbReference type="AlphaFoldDB" id="A0B6N2"/>
<evidence type="ECO:0000259" key="1">
    <source>
        <dbReference type="PROSITE" id="PS51379"/>
    </source>
</evidence>
<dbReference type="HOGENOM" id="CLU_067767_0_0_2"/>
<feature type="domain" description="4Fe-4S ferredoxin-type" evidence="1">
    <location>
        <begin position="88"/>
        <end position="116"/>
    </location>
</feature>
<dbReference type="OrthoDB" id="65817at2157"/>
<dbReference type="KEGG" id="mtp:Mthe_0565"/>
<dbReference type="InterPro" id="IPR002586">
    <property type="entry name" value="CobQ/CobB/MinD/ParA_Nub-bd_dom"/>
</dbReference>
<dbReference type="PROSITE" id="PS00198">
    <property type="entry name" value="4FE4S_FER_1"/>
    <property type="match status" value="1"/>
</dbReference>
<dbReference type="PROSITE" id="PS51379">
    <property type="entry name" value="4FE4S_FER_2"/>
    <property type="match status" value="2"/>
</dbReference>
<dbReference type="Gene3D" id="3.30.70.20">
    <property type="match status" value="1"/>
</dbReference>